<dbReference type="AlphaFoldDB" id="A0A4Y3QN32"/>
<proteinExistence type="predicted"/>
<evidence type="ECO:0000259" key="1">
    <source>
        <dbReference type="Pfam" id="PF21831"/>
    </source>
</evidence>
<name>A0A4Y3QN32_MICTE</name>
<evidence type="ECO:0000313" key="2">
    <source>
        <dbReference type="EMBL" id="GEB46063.1"/>
    </source>
</evidence>
<protein>
    <recommendedName>
        <fullName evidence="1">DUF6891 domain-containing protein</fullName>
    </recommendedName>
</protein>
<feature type="domain" description="DUF6891" evidence="1">
    <location>
        <begin position="50"/>
        <end position="260"/>
    </location>
</feature>
<dbReference type="InterPro" id="IPR054186">
    <property type="entry name" value="DUF6891"/>
</dbReference>
<dbReference type="EMBL" id="BJML01000006">
    <property type="protein sequence ID" value="GEB46063.1"/>
    <property type="molecule type" value="Genomic_DNA"/>
</dbReference>
<dbReference type="Proteomes" id="UP000319525">
    <property type="component" value="Unassembled WGS sequence"/>
</dbReference>
<gene>
    <name evidence="2" type="ORF">MTE01_20080</name>
</gene>
<comment type="caution">
    <text evidence="2">The sequence shown here is derived from an EMBL/GenBank/DDBJ whole genome shotgun (WGS) entry which is preliminary data.</text>
</comment>
<sequence>MEGTDIDAGVTRIGHSPTLAGSLGRMGFLDRLFGKNVPAPQAAPPATDAALAELRRTAQDAIIPGFRDFDEVVQQVQDVHELDDAATAEAVVREVWAERRRVQEGWPSVTEGDRLRTAFAILEARGFVARADFTCCNTCGTAEIDDERTPAPNDETGAPQFREWAYTFFHQQDAERLAEEPAHLFLTFSAFAPLRDLDPGLLAAADVGDEAARSEVWRQTDARVGRIVADALAEAGLPVEWDGDPAHRIVIPLPQWRNRLPGTAPATA</sequence>
<organism evidence="2 3">
    <name type="scientific">Microbacterium testaceum</name>
    <name type="common">Aureobacterium testaceum</name>
    <name type="synonym">Brevibacterium testaceum</name>
    <dbReference type="NCBI Taxonomy" id="2033"/>
    <lineage>
        <taxon>Bacteria</taxon>
        <taxon>Bacillati</taxon>
        <taxon>Actinomycetota</taxon>
        <taxon>Actinomycetes</taxon>
        <taxon>Micrococcales</taxon>
        <taxon>Microbacteriaceae</taxon>
        <taxon>Microbacterium</taxon>
    </lineage>
</organism>
<dbReference type="Pfam" id="PF21831">
    <property type="entry name" value="DUF6891"/>
    <property type="match status" value="1"/>
</dbReference>
<reference evidence="2 3" key="1">
    <citation type="submission" date="2019-06" db="EMBL/GenBank/DDBJ databases">
        <title>Whole genome shotgun sequence of Microbacterium testaceum NBRC 12675.</title>
        <authorList>
            <person name="Hosoyama A."/>
            <person name="Uohara A."/>
            <person name="Ohji S."/>
            <person name="Ichikawa N."/>
        </authorList>
    </citation>
    <scope>NUCLEOTIDE SEQUENCE [LARGE SCALE GENOMIC DNA]</scope>
    <source>
        <strain evidence="2 3">NBRC 12675</strain>
    </source>
</reference>
<accession>A0A4Y3QN32</accession>
<evidence type="ECO:0000313" key="3">
    <source>
        <dbReference type="Proteomes" id="UP000319525"/>
    </source>
</evidence>